<dbReference type="PRINTS" id="PR00164">
    <property type="entry name" value="ABC2TRNSPORT"/>
</dbReference>
<dbReference type="PANTHER" id="PTHR30413:SF8">
    <property type="entry name" value="TRANSPORT PERMEASE PROTEIN"/>
    <property type="match status" value="1"/>
</dbReference>
<comment type="similarity">
    <text evidence="2 9">Belongs to the ABC-2 integral membrane protein family.</text>
</comment>
<dbReference type="InterPro" id="IPR013525">
    <property type="entry name" value="ABC2_TM"/>
</dbReference>
<feature type="transmembrane region" description="Helical" evidence="9">
    <location>
        <begin position="64"/>
        <end position="84"/>
    </location>
</feature>
<evidence type="ECO:0000256" key="3">
    <source>
        <dbReference type="ARBA" id="ARBA00022448"/>
    </source>
</evidence>
<accession>A0A1I0VKM1</accession>
<dbReference type="Pfam" id="PF01061">
    <property type="entry name" value="ABC2_membrane"/>
    <property type="match status" value="1"/>
</dbReference>
<evidence type="ECO:0000313" key="12">
    <source>
        <dbReference type="Proteomes" id="UP000198838"/>
    </source>
</evidence>
<dbReference type="PROSITE" id="PS51012">
    <property type="entry name" value="ABC_TM2"/>
    <property type="match status" value="1"/>
</dbReference>
<evidence type="ECO:0000256" key="1">
    <source>
        <dbReference type="ARBA" id="ARBA00004429"/>
    </source>
</evidence>
<sequence>MRKDINISQYAFVIRQLARKEHIKNTSETRLMELWNVANPLLYMIIMTAFYSTLFLHDIENYPLFFLIGIIHYNFFNGITSGAINSLADNKNFLLTTRLPNNVFLLEKVYSRIIYLFYQSIALVILLIYFRIPVNLSLLCIIPILLVAVFLHTGIGKFLAVWGVLFPDIDYIYSIITTIIFFASGLMYPLSKLSVAARQVIVLNPLFLLVDMTRDCVLYARMPELNSMIKLILTTAFVYVFGTIYFEKSKKEIMMRL</sequence>
<reference evidence="11 12" key="1">
    <citation type="submission" date="2016-10" db="EMBL/GenBank/DDBJ databases">
        <authorList>
            <person name="de Groot N.N."/>
        </authorList>
    </citation>
    <scope>NUCLEOTIDE SEQUENCE [LARGE SCALE GENOMIC DNA]</scope>
    <source>
        <strain evidence="11 12">DSM 5522</strain>
    </source>
</reference>
<dbReference type="GO" id="GO:0015920">
    <property type="term" value="P:lipopolysaccharide transport"/>
    <property type="evidence" value="ECO:0007669"/>
    <property type="project" value="TreeGrafter"/>
</dbReference>
<keyword evidence="3 9" id="KW-0813">Transport</keyword>
<dbReference type="InterPro" id="IPR047817">
    <property type="entry name" value="ABC2_TM_bact-type"/>
</dbReference>
<evidence type="ECO:0000256" key="5">
    <source>
        <dbReference type="ARBA" id="ARBA00022519"/>
    </source>
</evidence>
<dbReference type="PANTHER" id="PTHR30413">
    <property type="entry name" value="INNER MEMBRANE TRANSPORT PERMEASE"/>
    <property type="match status" value="1"/>
</dbReference>
<dbReference type="RefSeq" id="WP_177205531.1">
    <property type="nucleotide sequence ID" value="NZ_FOJY01000002.1"/>
</dbReference>
<name>A0A1I0VKM1_9FIRM</name>
<dbReference type="GO" id="GO:0140359">
    <property type="term" value="F:ABC-type transporter activity"/>
    <property type="evidence" value="ECO:0007669"/>
    <property type="project" value="InterPro"/>
</dbReference>
<dbReference type="GO" id="GO:0043190">
    <property type="term" value="C:ATP-binding cassette (ABC) transporter complex"/>
    <property type="evidence" value="ECO:0007669"/>
    <property type="project" value="InterPro"/>
</dbReference>
<evidence type="ECO:0000256" key="6">
    <source>
        <dbReference type="ARBA" id="ARBA00022692"/>
    </source>
</evidence>
<keyword evidence="8 9" id="KW-0472">Membrane</keyword>
<protein>
    <recommendedName>
        <fullName evidence="9">Transport permease protein</fullName>
    </recommendedName>
</protein>
<keyword evidence="12" id="KW-1185">Reference proteome</keyword>
<proteinExistence type="inferred from homology"/>
<comment type="subcellular location">
    <subcellularLocation>
        <location evidence="1">Cell inner membrane</location>
        <topology evidence="1">Multi-pass membrane protein</topology>
    </subcellularLocation>
    <subcellularLocation>
        <location evidence="9">Cell membrane</location>
        <topology evidence="9">Multi-pass membrane protein</topology>
    </subcellularLocation>
</comment>
<keyword evidence="4 9" id="KW-1003">Cell membrane</keyword>
<keyword evidence="5" id="KW-0997">Cell inner membrane</keyword>
<keyword evidence="6 9" id="KW-0812">Transmembrane</keyword>
<dbReference type="InterPro" id="IPR000412">
    <property type="entry name" value="ABC_2_transport"/>
</dbReference>
<organism evidence="11 12">
    <name type="scientific">Acetitomaculum ruminis DSM 5522</name>
    <dbReference type="NCBI Taxonomy" id="1120918"/>
    <lineage>
        <taxon>Bacteria</taxon>
        <taxon>Bacillati</taxon>
        <taxon>Bacillota</taxon>
        <taxon>Clostridia</taxon>
        <taxon>Lachnospirales</taxon>
        <taxon>Lachnospiraceae</taxon>
        <taxon>Acetitomaculum</taxon>
    </lineage>
</organism>
<evidence type="ECO:0000256" key="8">
    <source>
        <dbReference type="ARBA" id="ARBA00023136"/>
    </source>
</evidence>
<feature type="transmembrane region" description="Helical" evidence="9">
    <location>
        <begin position="40"/>
        <end position="57"/>
    </location>
</feature>
<dbReference type="EMBL" id="FOJY01000002">
    <property type="protein sequence ID" value="SFA76563.1"/>
    <property type="molecule type" value="Genomic_DNA"/>
</dbReference>
<keyword evidence="7 9" id="KW-1133">Transmembrane helix</keyword>
<evidence type="ECO:0000256" key="4">
    <source>
        <dbReference type="ARBA" id="ARBA00022475"/>
    </source>
</evidence>
<dbReference type="AlphaFoldDB" id="A0A1I0VKM1"/>
<feature type="transmembrane region" description="Helical" evidence="9">
    <location>
        <begin position="109"/>
        <end position="129"/>
    </location>
</feature>
<dbReference type="STRING" id="1120918.SAMN05216249_10249"/>
<feature type="transmembrane region" description="Helical" evidence="9">
    <location>
        <begin position="136"/>
        <end position="165"/>
    </location>
</feature>
<evidence type="ECO:0000259" key="10">
    <source>
        <dbReference type="PROSITE" id="PS51012"/>
    </source>
</evidence>
<evidence type="ECO:0000256" key="9">
    <source>
        <dbReference type="RuleBase" id="RU361157"/>
    </source>
</evidence>
<feature type="transmembrane region" description="Helical" evidence="9">
    <location>
        <begin position="171"/>
        <end position="190"/>
    </location>
</feature>
<evidence type="ECO:0000313" key="11">
    <source>
        <dbReference type="EMBL" id="SFA76563.1"/>
    </source>
</evidence>
<dbReference type="Proteomes" id="UP000198838">
    <property type="component" value="Unassembled WGS sequence"/>
</dbReference>
<evidence type="ECO:0000256" key="2">
    <source>
        <dbReference type="ARBA" id="ARBA00007783"/>
    </source>
</evidence>
<feature type="transmembrane region" description="Helical" evidence="9">
    <location>
        <begin position="228"/>
        <end position="246"/>
    </location>
</feature>
<evidence type="ECO:0000256" key="7">
    <source>
        <dbReference type="ARBA" id="ARBA00022989"/>
    </source>
</evidence>
<gene>
    <name evidence="11" type="ORF">SAMN05216249_10249</name>
</gene>
<feature type="domain" description="ABC transmembrane type-2" evidence="10">
    <location>
        <begin position="31"/>
        <end position="249"/>
    </location>
</feature>